<reference evidence="5 6" key="1">
    <citation type="journal article" date="2005" name="Int. J. Syst. Evol. Microbiol.">
        <title>Nitrincola lacisaponensis gen. nov., sp. nov., a novel alkaliphilic bacterium isolated from an alkaline, saline lake.</title>
        <authorList>
            <person name="Dimitriu P.A."/>
            <person name="Shukla S.K."/>
            <person name="Conradt J."/>
            <person name="Marquez M.C."/>
            <person name="Ventosa A."/>
            <person name="Maglia A."/>
            <person name="Peyton B.M."/>
            <person name="Pinkart H.C."/>
            <person name="Mormile M.R."/>
        </authorList>
    </citation>
    <scope>NUCLEOTIDE SEQUENCE [LARGE SCALE GENOMIC DNA]</scope>
    <source>
        <strain evidence="5 6">4CA</strain>
    </source>
</reference>
<dbReference type="InterPro" id="IPR010982">
    <property type="entry name" value="Lambda_DNA-bd_dom_sf"/>
</dbReference>
<proteinExistence type="predicted"/>
<keyword evidence="1" id="KW-0805">Transcription regulation</keyword>
<dbReference type="InterPro" id="IPR050807">
    <property type="entry name" value="TransReg_Diox_bact_type"/>
</dbReference>
<dbReference type="InterPro" id="IPR011051">
    <property type="entry name" value="RmlC_Cupin_sf"/>
</dbReference>
<keyword evidence="3" id="KW-0804">Transcription</keyword>
<dbReference type="AlphaFoldDB" id="A0A063Y6X1"/>
<dbReference type="CDD" id="cd02209">
    <property type="entry name" value="cupin_XRE_C"/>
    <property type="match status" value="1"/>
</dbReference>
<evidence type="ECO:0000313" key="6">
    <source>
        <dbReference type="Proteomes" id="UP000027318"/>
    </source>
</evidence>
<dbReference type="InterPro" id="IPR014710">
    <property type="entry name" value="RmlC-like_jellyroll"/>
</dbReference>
<dbReference type="RefSeq" id="WP_036544161.1">
    <property type="nucleotide sequence ID" value="NZ_JBKBNO010000001.1"/>
</dbReference>
<organism evidence="5 6">
    <name type="scientific">Nitrincola lacisaponensis</name>
    <dbReference type="NCBI Taxonomy" id="267850"/>
    <lineage>
        <taxon>Bacteria</taxon>
        <taxon>Pseudomonadati</taxon>
        <taxon>Pseudomonadota</taxon>
        <taxon>Gammaproteobacteria</taxon>
        <taxon>Oceanospirillales</taxon>
        <taxon>Oceanospirillaceae</taxon>
        <taxon>Nitrincola</taxon>
    </lineage>
</organism>
<dbReference type="InterPro" id="IPR013096">
    <property type="entry name" value="Cupin_2"/>
</dbReference>
<dbReference type="PATRIC" id="fig|267850.7.peg.773"/>
<evidence type="ECO:0000259" key="4">
    <source>
        <dbReference type="PROSITE" id="PS50943"/>
    </source>
</evidence>
<keyword evidence="6" id="KW-1185">Reference proteome</keyword>
<dbReference type="Gene3D" id="1.10.260.40">
    <property type="entry name" value="lambda repressor-like DNA-binding domains"/>
    <property type="match status" value="1"/>
</dbReference>
<dbReference type="Pfam" id="PF01381">
    <property type="entry name" value="HTH_3"/>
    <property type="match status" value="1"/>
</dbReference>
<evidence type="ECO:0000256" key="1">
    <source>
        <dbReference type="ARBA" id="ARBA00023015"/>
    </source>
</evidence>
<dbReference type="OrthoDB" id="9792093at2"/>
<dbReference type="SUPFAM" id="SSF51182">
    <property type="entry name" value="RmlC-like cupins"/>
    <property type="match status" value="1"/>
</dbReference>
<dbReference type="SMART" id="SM00530">
    <property type="entry name" value="HTH_XRE"/>
    <property type="match status" value="1"/>
</dbReference>
<dbReference type="GO" id="GO:0005829">
    <property type="term" value="C:cytosol"/>
    <property type="evidence" value="ECO:0007669"/>
    <property type="project" value="TreeGrafter"/>
</dbReference>
<dbReference type="PROSITE" id="PS50943">
    <property type="entry name" value="HTH_CROC1"/>
    <property type="match status" value="1"/>
</dbReference>
<dbReference type="GO" id="GO:0003700">
    <property type="term" value="F:DNA-binding transcription factor activity"/>
    <property type="evidence" value="ECO:0007669"/>
    <property type="project" value="TreeGrafter"/>
</dbReference>
<dbReference type="CDD" id="cd00093">
    <property type="entry name" value="HTH_XRE"/>
    <property type="match status" value="1"/>
</dbReference>
<keyword evidence="2" id="KW-0238">DNA-binding</keyword>
<name>A0A063Y6X1_9GAMM</name>
<comment type="caution">
    <text evidence="5">The sequence shown here is derived from an EMBL/GenBank/DDBJ whole genome shotgun (WGS) entry which is preliminary data.</text>
</comment>
<evidence type="ECO:0000256" key="3">
    <source>
        <dbReference type="ARBA" id="ARBA00023163"/>
    </source>
</evidence>
<sequence length="185" mass="20679">MVTVTQQLGNRLRELRQGRGWSLDQAAEATQVSKAMLGQIERGESSPTLATLWKIATGFRVSFTWLVSGLSFNPGLLEKGERLQHLSTTQDLELVVRFPFDPAVGFEWVELTLAPGAQSMSDAHEPGVTEHLLVIQGVLELQLDGQWHRYETGDTVRFDANQPHGYRNPGPDLLVFEDVIHYRGV</sequence>
<dbReference type="PANTHER" id="PTHR46797:SF23">
    <property type="entry name" value="HTH-TYPE TRANSCRIPTIONAL REGULATOR SUTR"/>
    <property type="match status" value="1"/>
</dbReference>
<feature type="domain" description="HTH cro/C1-type" evidence="4">
    <location>
        <begin position="12"/>
        <end position="66"/>
    </location>
</feature>
<dbReference type="Proteomes" id="UP000027318">
    <property type="component" value="Unassembled WGS sequence"/>
</dbReference>
<dbReference type="InterPro" id="IPR001387">
    <property type="entry name" value="Cro/C1-type_HTH"/>
</dbReference>
<evidence type="ECO:0000256" key="2">
    <source>
        <dbReference type="ARBA" id="ARBA00023125"/>
    </source>
</evidence>
<dbReference type="PANTHER" id="PTHR46797">
    <property type="entry name" value="HTH-TYPE TRANSCRIPTIONAL REGULATOR"/>
    <property type="match status" value="1"/>
</dbReference>
<dbReference type="Pfam" id="PF07883">
    <property type="entry name" value="Cupin_2"/>
    <property type="match status" value="1"/>
</dbReference>
<dbReference type="STRING" id="267850.ADINL_0779"/>
<dbReference type="SUPFAM" id="SSF47413">
    <property type="entry name" value="lambda repressor-like DNA-binding domains"/>
    <property type="match status" value="1"/>
</dbReference>
<dbReference type="Gene3D" id="2.60.120.10">
    <property type="entry name" value="Jelly Rolls"/>
    <property type="match status" value="1"/>
</dbReference>
<dbReference type="EMBL" id="JMSZ01000016">
    <property type="protein sequence ID" value="KDE40187.1"/>
    <property type="molecule type" value="Genomic_DNA"/>
</dbReference>
<accession>A0A063Y6X1</accession>
<gene>
    <name evidence="5" type="ORF">ADINL_0779</name>
</gene>
<dbReference type="GO" id="GO:0003677">
    <property type="term" value="F:DNA binding"/>
    <property type="evidence" value="ECO:0007669"/>
    <property type="project" value="UniProtKB-KW"/>
</dbReference>
<evidence type="ECO:0000313" key="5">
    <source>
        <dbReference type="EMBL" id="KDE40187.1"/>
    </source>
</evidence>
<protein>
    <submittedName>
        <fullName evidence="5">Transcriptional regulator yidN, Cro/CI family</fullName>
    </submittedName>
</protein>